<comment type="caution">
    <text evidence="3">The sequence shown here is derived from an EMBL/GenBank/DDBJ whole genome shotgun (WGS) entry which is preliminary data.</text>
</comment>
<evidence type="ECO:0000313" key="3">
    <source>
        <dbReference type="EMBL" id="MFD1052018.1"/>
    </source>
</evidence>
<proteinExistence type="predicted"/>
<dbReference type="Pfam" id="PF21531">
    <property type="entry name" value="Rv2175c_wHTH"/>
    <property type="match status" value="1"/>
</dbReference>
<evidence type="ECO:0000256" key="1">
    <source>
        <dbReference type="SAM" id="MobiDB-lite"/>
    </source>
</evidence>
<feature type="compositionally biased region" description="Basic and acidic residues" evidence="1">
    <location>
        <begin position="45"/>
        <end position="56"/>
    </location>
</feature>
<feature type="region of interest" description="Disordered" evidence="1">
    <location>
        <begin position="45"/>
        <end position="69"/>
    </location>
</feature>
<sequence>MASCSVVSAIPIADDVLDPAVEVLTLREVADRVGRWATAVPRRVCSDERKSDEGRRHPTVGITGRTSPR</sequence>
<accession>A0ABW3MPF7</accession>
<protein>
    <recommendedName>
        <fullName evidence="2">DNA-binding protein Rv2175c wHTH domain-containing protein</fullName>
    </recommendedName>
</protein>
<keyword evidence="4" id="KW-1185">Reference proteome</keyword>
<feature type="domain" description="DNA-binding protein Rv2175c wHTH" evidence="2">
    <location>
        <begin position="9"/>
        <end position="40"/>
    </location>
</feature>
<gene>
    <name evidence="3" type="ORF">ACFQ1S_43855</name>
</gene>
<dbReference type="InterPro" id="IPR048576">
    <property type="entry name" value="Rv2175c_wHTH"/>
</dbReference>
<dbReference type="EMBL" id="JBHTIS010004069">
    <property type="protein sequence ID" value="MFD1052018.1"/>
    <property type="molecule type" value="Genomic_DNA"/>
</dbReference>
<feature type="non-terminal residue" evidence="3">
    <location>
        <position position="69"/>
    </location>
</feature>
<name>A0ABW3MPF7_9PSEU</name>
<dbReference type="Proteomes" id="UP001597045">
    <property type="component" value="Unassembled WGS sequence"/>
</dbReference>
<reference evidence="4" key="1">
    <citation type="journal article" date="2019" name="Int. J. Syst. Evol. Microbiol.">
        <title>The Global Catalogue of Microorganisms (GCM) 10K type strain sequencing project: providing services to taxonomists for standard genome sequencing and annotation.</title>
        <authorList>
            <consortium name="The Broad Institute Genomics Platform"/>
            <consortium name="The Broad Institute Genome Sequencing Center for Infectious Disease"/>
            <person name="Wu L."/>
            <person name="Ma J."/>
        </authorList>
    </citation>
    <scope>NUCLEOTIDE SEQUENCE [LARGE SCALE GENOMIC DNA]</scope>
    <source>
        <strain evidence="4">JCM 31486</strain>
    </source>
</reference>
<evidence type="ECO:0000313" key="4">
    <source>
        <dbReference type="Proteomes" id="UP001597045"/>
    </source>
</evidence>
<evidence type="ECO:0000259" key="2">
    <source>
        <dbReference type="Pfam" id="PF21531"/>
    </source>
</evidence>
<organism evidence="3 4">
    <name type="scientific">Kibdelosporangium lantanae</name>
    <dbReference type="NCBI Taxonomy" id="1497396"/>
    <lineage>
        <taxon>Bacteria</taxon>
        <taxon>Bacillati</taxon>
        <taxon>Actinomycetota</taxon>
        <taxon>Actinomycetes</taxon>
        <taxon>Pseudonocardiales</taxon>
        <taxon>Pseudonocardiaceae</taxon>
        <taxon>Kibdelosporangium</taxon>
    </lineage>
</organism>